<dbReference type="AlphaFoldDB" id="A0A7J7JGQ3"/>
<reference evidence="2" key="1">
    <citation type="submission" date="2020-06" db="EMBL/GenBank/DDBJ databases">
        <title>Draft genome of Bugula neritina, a colonial animal packing powerful symbionts and potential medicines.</title>
        <authorList>
            <person name="Rayko M."/>
        </authorList>
    </citation>
    <scope>NUCLEOTIDE SEQUENCE [LARGE SCALE GENOMIC DNA]</scope>
    <source>
        <strain evidence="2">Kwan_BN1</strain>
    </source>
</reference>
<name>A0A7J7JGQ3_BUGNE</name>
<organism evidence="2 3">
    <name type="scientific">Bugula neritina</name>
    <name type="common">Brown bryozoan</name>
    <name type="synonym">Sertularia neritina</name>
    <dbReference type="NCBI Taxonomy" id="10212"/>
    <lineage>
        <taxon>Eukaryota</taxon>
        <taxon>Metazoa</taxon>
        <taxon>Spiralia</taxon>
        <taxon>Lophotrochozoa</taxon>
        <taxon>Bryozoa</taxon>
        <taxon>Gymnolaemata</taxon>
        <taxon>Cheilostomatida</taxon>
        <taxon>Flustrina</taxon>
        <taxon>Buguloidea</taxon>
        <taxon>Bugulidae</taxon>
        <taxon>Bugula</taxon>
    </lineage>
</organism>
<dbReference type="Proteomes" id="UP000593567">
    <property type="component" value="Unassembled WGS sequence"/>
</dbReference>
<proteinExistence type="predicted"/>
<dbReference type="InterPro" id="IPR002560">
    <property type="entry name" value="Transposase_DDE"/>
</dbReference>
<evidence type="ECO:0000259" key="1">
    <source>
        <dbReference type="Pfam" id="PF01610"/>
    </source>
</evidence>
<evidence type="ECO:0000313" key="3">
    <source>
        <dbReference type="Proteomes" id="UP000593567"/>
    </source>
</evidence>
<protein>
    <recommendedName>
        <fullName evidence="1">Transposase IS204/IS1001/IS1096/IS1165 DDE domain-containing protein</fullName>
    </recommendedName>
</protein>
<feature type="domain" description="Transposase IS204/IS1001/IS1096/IS1165 DDE" evidence="1">
    <location>
        <begin position="165"/>
        <end position="337"/>
    </location>
</feature>
<sequence>MLLRSCTSCGEETTYSTHKREGAHVEFQIVCLTCGHELVWASAPKIGRNYSINNFISAAILFAGGNATKCLRMLSSINIAVPTYRTFTTHQRKYLHGLKQKELYSEVLLEGKVDIAGDGRCDSPGHSALYGITTLMELKNHRVISSKLVKSTEVSSSNAMELEGLKRCREELALHQIKVSSLTTDRHTGVTKYVRQQWPEIKHYFDTWHISKGLKKRLAEKTRTAKYRAIAPWIKSICNHLYWCVWSSEEESDREEKWRLLLSHITNDHTKCNHETKPSTKAWIVQGSPCERILSEMLLSSRLINDIKRAGKQNTSELEAFHAKINHYAPKMTGYTYQGMSSRYQLAVMYHNENVNRPYRVSKAGEAMYSISRSKHSKLQPIATKLRVPPTYKLELTIIRYCFCHTPSYEKKFIQSESFLVVEKMEFGHVIEILTATLDPALQEAAGKN</sequence>
<dbReference type="OrthoDB" id="10015739at2759"/>
<comment type="caution">
    <text evidence="2">The sequence shown here is derived from an EMBL/GenBank/DDBJ whole genome shotgun (WGS) entry which is preliminary data.</text>
</comment>
<dbReference type="EMBL" id="VXIV02002461">
    <property type="protein sequence ID" value="KAF6025420.1"/>
    <property type="molecule type" value="Genomic_DNA"/>
</dbReference>
<dbReference type="PANTHER" id="PTHR31751:SF42">
    <property type="entry name" value="PROTEIN CBG10204"/>
    <property type="match status" value="1"/>
</dbReference>
<keyword evidence="3" id="KW-1185">Reference proteome</keyword>
<gene>
    <name evidence="2" type="ORF">EB796_016260</name>
</gene>
<dbReference type="PANTHER" id="PTHR31751">
    <property type="entry name" value="SI:CH211-108C17.2-RELATED-RELATED"/>
    <property type="match status" value="1"/>
</dbReference>
<accession>A0A7J7JGQ3</accession>
<evidence type="ECO:0000313" key="2">
    <source>
        <dbReference type="EMBL" id="KAF6025420.1"/>
    </source>
</evidence>
<dbReference type="Pfam" id="PF01610">
    <property type="entry name" value="DDE_Tnp_ISL3"/>
    <property type="match status" value="1"/>
</dbReference>